<dbReference type="AlphaFoldDB" id="A0A392V348"/>
<dbReference type="Proteomes" id="UP000265520">
    <property type="component" value="Unassembled WGS sequence"/>
</dbReference>
<accession>A0A392V348</accession>
<sequence length="47" mass="4891">MNLSNRFSLSILGSLSLATKVVNAAKASAICAFVLAAVMIPGRILTR</sequence>
<name>A0A392V348_9FABA</name>
<feature type="non-terminal residue" evidence="1">
    <location>
        <position position="47"/>
    </location>
</feature>
<dbReference type="EMBL" id="LXQA011046666">
    <property type="protein sequence ID" value="MCI82567.1"/>
    <property type="molecule type" value="Genomic_DNA"/>
</dbReference>
<proteinExistence type="predicted"/>
<evidence type="ECO:0000313" key="1">
    <source>
        <dbReference type="EMBL" id="MCI82567.1"/>
    </source>
</evidence>
<protein>
    <submittedName>
        <fullName evidence="1">Uncharacterized protein</fullName>
    </submittedName>
</protein>
<organism evidence="1 2">
    <name type="scientific">Trifolium medium</name>
    <dbReference type="NCBI Taxonomy" id="97028"/>
    <lineage>
        <taxon>Eukaryota</taxon>
        <taxon>Viridiplantae</taxon>
        <taxon>Streptophyta</taxon>
        <taxon>Embryophyta</taxon>
        <taxon>Tracheophyta</taxon>
        <taxon>Spermatophyta</taxon>
        <taxon>Magnoliopsida</taxon>
        <taxon>eudicotyledons</taxon>
        <taxon>Gunneridae</taxon>
        <taxon>Pentapetalae</taxon>
        <taxon>rosids</taxon>
        <taxon>fabids</taxon>
        <taxon>Fabales</taxon>
        <taxon>Fabaceae</taxon>
        <taxon>Papilionoideae</taxon>
        <taxon>50 kb inversion clade</taxon>
        <taxon>NPAAA clade</taxon>
        <taxon>Hologalegina</taxon>
        <taxon>IRL clade</taxon>
        <taxon>Trifolieae</taxon>
        <taxon>Trifolium</taxon>
    </lineage>
</organism>
<comment type="caution">
    <text evidence="1">The sequence shown here is derived from an EMBL/GenBank/DDBJ whole genome shotgun (WGS) entry which is preliminary data.</text>
</comment>
<reference evidence="1 2" key="1">
    <citation type="journal article" date="2018" name="Front. Plant Sci.">
        <title>Red Clover (Trifolium pratense) and Zigzag Clover (T. medium) - A Picture of Genomic Similarities and Differences.</title>
        <authorList>
            <person name="Dluhosova J."/>
            <person name="Istvanek J."/>
            <person name="Nedelnik J."/>
            <person name="Repkova J."/>
        </authorList>
    </citation>
    <scope>NUCLEOTIDE SEQUENCE [LARGE SCALE GENOMIC DNA]</scope>
    <source>
        <strain evidence="2">cv. 10/8</strain>
        <tissue evidence="1">Leaf</tissue>
    </source>
</reference>
<keyword evidence="2" id="KW-1185">Reference proteome</keyword>
<evidence type="ECO:0000313" key="2">
    <source>
        <dbReference type="Proteomes" id="UP000265520"/>
    </source>
</evidence>